<evidence type="ECO:0000256" key="2">
    <source>
        <dbReference type="ARBA" id="ARBA00022801"/>
    </source>
</evidence>
<feature type="domain" description="Beta-xylosidase C-terminal Concanavalin A-like" evidence="8">
    <location>
        <begin position="346"/>
        <end position="558"/>
    </location>
</feature>
<keyword evidence="7" id="KW-0732">Signal</keyword>
<dbReference type="Pfam" id="PF04616">
    <property type="entry name" value="Glyco_hydro_43"/>
    <property type="match status" value="1"/>
</dbReference>
<dbReference type="InterPro" id="IPR051795">
    <property type="entry name" value="Glycosyl_Hydrlase_43"/>
</dbReference>
<dbReference type="SUPFAM" id="SSF49899">
    <property type="entry name" value="Concanavalin A-like lectins/glucanases"/>
    <property type="match status" value="1"/>
</dbReference>
<dbReference type="InterPro" id="IPR006710">
    <property type="entry name" value="Glyco_hydro_43"/>
</dbReference>
<evidence type="ECO:0000313" key="10">
    <source>
        <dbReference type="Proteomes" id="UP000652219"/>
    </source>
</evidence>
<dbReference type="InterPro" id="IPR013320">
    <property type="entry name" value="ConA-like_dom_sf"/>
</dbReference>
<feature type="active site" description="Proton acceptor" evidence="4">
    <location>
        <position position="31"/>
    </location>
</feature>
<dbReference type="PANTHER" id="PTHR42812">
    <property type="entry name" value="BETA-XYLOSIDASE"/>
    <property type="match status" value="1"/>
</dbReference>
<feature type="chain" id="PRO_5034302539" evidence="7">
    <location>
        <begin position="19"/>
        <end position="577"/>
    </location>
</feature>
<dbReference type="InterPro" id="IPR041542">
    <property type="entry name" value="GH43_C2"/>
</dbReference>
<comment type="caution">
    <text evidence="9">The sequence shown here is derived from an EMBL/GenBank/DDBJ whole genome shotgun (WGS) entry which is preliminary data.</text>
</comment>
<evidence type="ECO:0000256" key="6">
    <source>
        <dbReference type="RuleBase" id="RU361187"/>
    </source>
</evidence>
<dbReference type="Gene3D" id="2.115.10.20">
    <property type="entry name" value="Glycosyl hydrolase domain, family 43"/>
    <property type="match status" value="1"/>
</dbReference>
<dbReference type="GO" id="GO:0004553">
    <property type="term" value="F:hydrolase activity, hydrolyzing O-glycosyl compounds"/>
    <property type="evidence" value="ECO:0007669"/>
    <property type="project" value="InterPro"/>
</dbReference>
<gene>
    <name evidence="9" type="ORF">CSOJ01_13424</name>
</gene>
<accession>A0A8H6ISK0</accession>
<evidence type="ECO:0000313" key="9">
    <source>
        <dbReference type="EMBL" id="KAF6795419.1"/>
    </source>
</evidence>
<proteinExistence type="inferred from homology"/>
<dbReference type="InterPro" id="IPR023296">
    <property type="entry name" value="Glyco_hydro_beta-prop_sf"/>
</dbReference>
<evidence type="ECO:0000259" key="8">
    <source>
        <dbReference type="Pfam" id="PF17851"/>
    </source>
</evidence>
<dbReference type="PANTHER" id="PTHR42812:SF17">
    <property type="entry name" value="BETA-XYLOSIDASE C-TERMINAL CONCANAVALIN A-LIKE DOMAIN-CONTAINING PROTEIN-RELATED"/>
    <property type="match status" value="1"/>
</dbReference>
<evidence type="ECO:0000256" key="7">
    <source>
        <dbReference type="SAM" id="SignalP"/>
    </source>
</evidence>
<dbReference type="AlphaFoldDB" id="A0A8H6ISK0"/>
<evidence type="ECO:0000256" key="3">
    <source>
        <dbReference type="ARBA" id="ARBA00023295"/>
    </source>
</evidence>
<evidence type="ECO:0000256" key="1">
    <source>
        <dbReference type="ARBA" id="ARBA00009865"/>
    </source>
</evidence>
<dbReference type="SUPFAM" id="SSF75005">
    <property type="entry name" value="Arabinanase/levansucrase/invertase"/>
    <property type="match status" value="1"/>
</dbReference>
<dbReference type="GO" id="GO:0005975">
    <property type="term" value="P:carbohydrate metabolic process"/>
    <property type="evidence" value="ECO:0007669"/>
    <property type="project" value="InterPro"/>
</dbReference>
<feature type="site" description="Important for catalytic activity, responsible for pKa modulation of the active site Glu and correct orientation of both the proton donor and substrate" evidence="5">
    <location>
        <position position="148"/>
    </location>
</feature>
<evidence type="ECO:0000256" key="4">
    <source>
        <dbReference type="PIRSR" id="PIRSR606710-1"/>
    </source>
</evidence>
<feature type="signal peptide" evidence="7">
    <location>
        <begin position="1"/>
        <end position="18"/>
    </location>
</feature>
<keyword evidence="3 6" id="KW-0326">Glycosidase</keyword>
<keyword evidence="2 6" id="KW-0378">Hydrolase</keyword>
<comment type="similarity">
    <text evidence="1 6">Belongs to the glycosyl hydrolase 43 family.</text>
</comment>
<sequence length="577" mass="62268">MRSLALLSLLAAAAPVAAEYFNPILTGFNPDPSCINVNETFFCVTSTFTWFPGVPVYASKDLRSWTLASHVLNRREQLPQFANAPTGQDGLYASTIRHHNGTFYVTTTYVSITSYKDFTMANLIFSTNDPYNASSWSIPTEVGFVGYDPSLLFDDDGTVYFTGAAALSTGTGIALATIDLESGALGPISYPWNGTGLGTAEGPHLYRKGDWYYILVAEGGTEKLHRGSIARSSSVTGPYESNPANPVVITENLNTSYIQSVGHADFFQDESTGTWWGVALASRSGPEFESYPMGRETVLFPVSWPEEAGSWPALLEPVRGQMNSPLPGQSGNSSTTPVVGEPDVVDFEPKSTLPAHWLHIRYPDEAAYSISTPGHENTLQLTLSPRNLSSPISRNSTLPSTITFVGRRQTDTLFSFSVDMAFEPRTSGEEAGVSVYLDEKRHIDFSIVAAGNATNDGRQLRIRSFSSNENITVPDDVFAPLPKQVAADAPVRLEIEAVNGTHYTFLAGVGGTAAKETEMEVAGYSLSSLVSGGYTGTVVGVYGSTNGKDTGNVTSVAYISRWRYSGKGQYIDHDIVV</sequence>
<dbReference type="EMBL" id="WIGN01000388">
    <property type="protein sequence ID" value="KAF6795419.1"/>
    <property type="molecule type" value="Genomic_DNA"/>
</dbReference>
<organism evidence="9 10">
    <name type="scientific">Colletotrichum sojae</name>
    <dbReference type="NCBI Taxonomy" id="2175907"/>
    <lineage>
        <taxon>Eukaryota</taxon>
        <taxon>Fungi</taxon>
        <taxon>Dikarya</taxon>
        <taxon>Ascomycota</taxon>
        <taxon>Pezizomycotina</taxon>
        <taxon>Sordariomycetes</taxon>
        <taxon>Hypocreomycetidae</taxon>
        <taxon>Glomerellales</taxon>
        <taxon>Glomerellaceae</taxon>
        <taxon>Colletotrichum</taxon>
        <taxon>Colletotrichum orchidearum species complex</taxon>
    </lineage>
</organism>
<dbReference type="Proteomes" id="UP000652219">
    <property type="component" value="Unassembled WGS sequence"/>
</dbReference>
<feature type="active site" description="Proton donor" evidence="4">
    <location>
        <position position="201"/>
    </location>
</feature>
<evidence type="ECO:0000256" key="5">
    <source>
        <dbReference type="PIRSR" id="PIRSR606710-2"/>
    </source>
</evidence>
<name>A0A8H6ISK0_9PEZI</name>
<dbReference type="Gene3D" id="2.60.120.200">
    <property type="match status" value="1"/>
</dbReference>
<keyword evidence="10" id="KW-1185">Reference proteome</keyword>
<protein>
    <submittedName>
        <fullName evidence="9">Xylosidase arabinofuranosidase</fullName>
    </submittedName>
</protein>
<dbReference type="CDD" id="cd18833">
    <property type="entry name" value="GH43_PcXyl-like"/>
    <property type="match status" value="1"/>
</dbReference>
<dbReference type="Pfam" id="PF17851">
    <property type="entry name" value="GH43_C2"/>
    <property type="match status" value="1"/>
</dbReference>
<reference evidence="9 10" key="1">
    <citation type="journal article" date="2020" name="Phytopathology">
        <title>Genome Sequence Resources of Colletotrichum truncatum, C. plurivorum, C. musicola, and C. sojae: Four Species Pathogenic to Soybean (Glycine max).</title>
        <authorList>
            <person name="Rogerio F."/>
            <person name="Boufleur T.R."/>
            <person name="Ciampi-Guillardi M."/>
            <person name="Sukno S.A."/>
            <person name="Thon M.R."/>
            <person name="Massola Junior N.S."/>
            <person name="Baroncelli R."/>
        </authorList>
    </citation>
    <scope>NUCLEOTIDE SEQUENCE [LARGE SCALE GENOMIC DNA]</scope>
    <source>
        <strain evidence="9 10">LFN0009</strain>
    </source>
</reference>